<evidence type="ECO:0000313" key="5">
    <source>
        <dbReference type="Proteomes" id="UP001597218"/>
    </source>
</evidence>
<dbReference type="InterPro" id="IPR013656">
    <property type="entry name" value="PAS_4"/>
</dbReference>
<dbReference type="SMART" id="SM00267">
    <property type="entry name" value="GGDEF"/>
    <property type="match status" value="1"/>
</dbReference>
<evidence type="ECO:0000259" key="1">
    <source>
        <dbReference type="PROSITE" id="PS50112"/>
    </source>
</evidence>
<sequence>MIQDKTLLSIERALMHGIQEMVFIVRVDDNGLFYEFVNQAAMDKTDLDHTSIGKTFFETQTYELADMINSQYLKVLESNGPITYEDSYTDPEGILRYSKTCLTPMFDSDGKCTHVVSIVQDITGEVEAKQESVDSLKNLEESRSYYHSLFEHNADAILTLDLNGQIKGANPMGLKVSQLPKEEFYEKRILDFVAPEDKRKTLLNFQKAKNEEYINFRVNVLQNDNKMLSVLVKFIPIKIREVTTGFYVILKDMRELDHMVELYMEVEKNFRVIAENANDVIILINHEKQYLFISPSIEELYGFTPNEYLGINPLSNIHPDDAASLYIKLSDAKKHRAICKMRIRIKHKFDHWVWSELHATPVFDESHSYSHMVIIVRDVSLQKKYETELEFLAYHDPLTSLPNRRFFQEALEKALSEYHKKGVKFAVMLLDIDKFKSINDQWGHETGDVVIREFSNRLKAKIHKTDVVARLGGDEFIILLPDVDSENCALSVMDKIRQAMRYTWEFENTSLSVMTSIGMTMPNKHSTISSILKEADKAMYVEKKSKIGNDVGYRF</sequence>
<dbReference type="PROSITE" id="PS50112">
    <property type="entry name" value="PAS"/>
    <property type="match status" value="2"/>
</dbReference>
<accession>A0ABW4SDK3</accession>
<gene>
    <name evidence="4" type="ORF">ACFSFY_02870</name>
</gene>
<reference evidence="5" key="1">
    <citation type="journal article" date="2019" name="Int. J. Syst. Evol. Microbiol.">
        <title>The Global Catalogue of Microorganisms (GCM) 10K type strain sequencing project: providing services to taxonomists for standard genome sequencing and annotation.</title>
        <authorList>
            <consortium name="The Broad Institute Genomics Platform"/>
            <consortium name="The Broad Institute Genome Sequencing Center for Infectious Disease"/>
            <person name="Wu L."/>
            <person name="Ma J."/>
        </authorList>
    </citation>
    <scope>NUCLEOTIDE SEQUENCE [LARGE SCALE GENOMIC DNA]</scope>
    <source>
        <strain evidence="5">CGMCC 4.7177</strain>
    </source>
</reference>
<dbReference type="InterPro" id="IPR001610">
    <property type="entry name" value="PAC"/>
</dbReference>
<dbReference type="SUPFAM" id="SSF55073">
    <property type="entry name" value="Nucleotide cyclase"/>
    <property type="match status" value="1"/>
</dbReference>
<dbReference type="InterPro" id="IPR052155">
    <property type="entry name" value="Biofilm_reg_signaling"/>
</dbReference>
<name>A0ABW4SDK3_9BACL</name>
<dbReference type="CDD" id="cd00130">
    <property type="entry name" value="PAS"/>
    <property type="match status" value="2"/>
</dbReference>
<feature type="domain" description="PAC" evidence="2">
    <location>
        <begin position="339"/>
        <end position="391"/>
    </location>
</feature>
<feature type="domain" description="PAC" evidence="2">
    <location>
        <begin position="82"/>
        <end position="134"/>
    </location>
</feature>
<dbReference type="GO" id="GO:0052621">
    <property type="term" value="F:diguanylate cyclase activity"/>
    <property type="evidence" value="ECO:0007669"/>
    <property type="project" value="UniProtKB-EC"/>
</dbReference>
<dbReference type="SUPFAM" id="SSF55785">
    <property type="entry name" value="PYP-like sensor domain (PAS domain)"/>
    <property type="match status" value="3"/>
</dbReference>
<dbReference type="InterPro" id="IPR035965">
    <property type="entry name" value="PAS-like_dom_sf"/>
</dbReference>
<dbReference type="CDD" id="cd01949">
    <property type="entry name" value="GGDEF"/>
    <property type="match status" value="1"/>
</dbReference>
<feature type="domain" description="GGDEF" evidence="3">
    <location>
        <begin position="423"/>
        <end position="555"/>
    </location>
</feature>
<dbReference type="PROSITE" id="PS50113">
    <property type="entry name" value="PAC"/>
    <property type="match status" value="2"/>
</dbReference>
<dbReference type="RefSeq" id="WP_381535678.1">
    <property type="nucleotide sequence ID" value="NZ_JBHUGI010000005.1"/>
</dbReference>
<evidence type="ECO:0000259" key="3">
    <source>
        <dbReference type="PROSITE" id="PS50887"/>
    </source>
</evidence>
<dbReference type="InterPro" id="IPR000700">
    <property type="entry name" value="PAS-assoc_C"/>
</dbReference>
<dbReference type="InterPro" id="IPR029787">
    <property type="entry name" value="Nucleotide_cyclase"/>
</dbReference>
<comment type="caution">
    <text evidence="4">The sequence shown here is derived from an EMBL/GenBank/DDBJ whole genome shotgun (WGS) entry which is preliminary data.</text>
</comment>
<keyword evidence="4" id="KW-0548">Nucleotidyltransferase</keyword>
<dbReference type="PANTHER" id="PTHR44757">
    <property type="entry name" value="DIGUANYLATE CYCLASE DGCP"/>
    <property type="match status" value="1"/>
</dbReference>
<dbReference type="Proteomes" id="UP001597218">
    <property type="component" value="Unassembled WGS sequence"/>
</dbReference>
<dbReference type="PROSITE" id="PS50887">
    <property type="entry name" value="GGDEF"/>
    <property type="match status" value="1"/>
</dbReference>
<dbReference type="EMBL" id="JBHUGI010000005">
    <property type="protein sequence ID" value="MFD1927019.1"/>
    <property type="molecule type" value="Genomic_DNA"/>
</dbReference>
<dbReference type="Pfam" id="PF00990">
    <property type="entry name" value="GGDEF"/>
    <property type="match status" value="1"/>
</dbReference>
<feature type="domain" description="PAS" evidence="1">
    <location>
        <begin position="142"/>
        <end position="212"/>
    </location>
</feature>
<evidence type="ECO:0000313" key="4">
    <source>
        <dbReference type="EMBL" id="MFD1927019.1"/>
    </source>
</evidence>
<dbReference type="EC" id="2.7.7.65" evidence="4"/>
<keyword evidence="5" id="KW-1185">Reference proteome</keyword>
<dbReference type="InterPro" id="IPR000160">
    <property type="entry name" value="GGDEF_dom"/>
</dbReference>
<dbReference type="Pfam" id="PF13426">
    <property type="entry name" value="PAS_9"/>
    <property type="match status" value="1"/>
</dbReference>
<dbReference type="PANTHER" id="PTHR44757:SF2">
    <property type="entry name" value="BIOFILM ARCHITECTURE MAINTENANCE PROTEIN MBAA"/>
    <property type="match status" value="1"/>
</dbReference>
<dbReference type="SMART" id="SM00086">
    <property type="entry name" value="PAC"/>
    <property type="match status" value="2"/>
</dbReference>
<dbReference type="Gene3D" id="3.30.70.270">
    <property type="match status" value="1"/>
</dbReference>
<dbReference type="NCBIfam" id="TIGR00229">
    <property type="entry name" value="sensory_box"/>
    <property type="match status" value="2"/>
</dbReference>
<feature type="domain" description="PAS" evidence="1">
    <location>
        <begin position="266"/>
        <end position="336"/>
    </location>
</feature>
<dbReference type="InterPro" id="IPR013655">
    <property type="entry name" value="PAS_fold_3"/>
</dbReference>
<dbReference type="InterPro" id="IPR000014">
    <property type="entry name" value="PAS"/>
</dbReference>
<protein>
    <submittedName>
        <fullName evidence="4">Diguanylate cyclase domain-containing protein</fullName>
        <ecNumber evidence="4">2.7.7.65</ecNumber>
    </submittedName>
</protein>
<evidence type="ECO:0000259" key="2">
    <source>
        <dbReference type="PROSITE" id="PS50113"/>
    </source>
</evidence>
<proteinExistence type="predicted"/>
<organism evidence="4 5">
    <name type="scientific">Sporosarcina siberiensis</name>
    <dbReference type="NCBI Taxonomy" id="1365606"/>
    <lineage>
        <taxon>Bacteria</taxon>
        <taxon>Bacillati</taxon>
        <taxon>Bacillota</taxon>
        <taxon>Bacilli</taxon>
        <taxon>Bacillales</taxon>
        <taxon>Caryophanaceae</taxon>
        <taxon>Sporosarcina</taxon>
    </lineage>
</organism>
<dbReference type="InterPro" id="IPR043128">
    <property type="entry name" value="Rev_trsase/Diguanyl_cyclase"/>
</dbReference>
<dbReference type="Gene3D" id="3.30.450.20">
    <property type="entry name" value="PAS domain"/>
    <property type="match status" value="3"/>
</dbReference>
<dbReference type="SMART" id="SM00091">
    <property type="entry name" value="PAS"/>
    <property type="match status" value="2"/>
</dbReference>
<dbReference type="NCBIfam" id="TIGR00254">
    <property type="entry name" value="GGDEF"/>
    <property type="match status" value="1"/>
</dbReference>
<keyword evidence="4" id="KW-0808">Transferase</keyword>
<dbReference type="Pfam" id="PF08448">
    <property type="entry name" value="PAS_4"/>
    <property type="match status" value="1"/>
</dbReference>
<dbReference type="Pfam" id="PF08447">
    <property type="entry name" value="PAS_3"/>
    <property type="match status" value="1"/>
</dbReference>